<evidence type="ECO:0000256" key="1">
    <source>
        <dbReference type="SAM" id="SignalP"/>
    </source>
</evidence>
<dbReference type="Gene3D" id="2.60.40.1090">
    <property type="entry name" value="Fimbrial-type adhesion domain"/>
    <property type="match status" value="1"/>
</dbReference>
<reference evidence="3" key="1">
    <citation type="submission" date="2019-05" db="EMBL/GenBank/DDBJ databases">
        <authorList>
            <consortium name="Pathogen Informatics"/>
        </authorList>
    </citation>
    <scope>NUCLEOTIDE SEQUENCE [LARGE SCALE GENOMIC DNA]</scope>
    <source>
        <strain evidence="3">NCTC12965</strain>
    </source>
</reference>
<feature type="signal peptide" evidence="1">
    <location>
        <begin position="1"/>
        <end position="27"/>
    </location>
</feature>
<feature type="domain" description="Fimbrial-type adhesion" evidence="2">
    <location>
        <begin position="34"/>
        <end position="83"/>
    </location>
</feature>
<evidence type="ECO:0000259" key="2">
    <source>
        <dbReference type="Pfam" id="PF00419"/>
    </source>
</evidence>
<dbReference type="InterPro" id="IPR036937">
    <property type="entry name" value="Adhesion_dom_fimbrial_sf"/>
</dbReference>
<protein>
    <submittedName>
        <fullName evidence="3">Putative minor fimbrial subunit StfE</fullName>
    </submittedName>
</protein>
<dbReference type="SUPFAM" id="SSF49401">
    <property type="entry name" value="Bacterial adhesins"/>
    <property type="match status" value="1"/>
</dbReference>
<dbReference type="GO" id="GO:0009289">
    <property type="term" value="C:pilus"/>
    <property type="evidence" value="ECO:0007669"/>
    <property type="project" value="InterPro"/>
</dbReference>
<dbReference type="AlphaFoldDB" id="A0A4U9W1P4"/>
<dbReference type="GO" id="GO:0007155">
    <property type="term" value="P:cell adhesion"/>
    <property type="evidence" value="ECO:0007669"/>
    <property type="project" value="InterPro"/>
</dbReference>
<dbReference type="Pfam" id="PF00419">
    <property type="entry name" value="Fimbrial"/>
    <property type="match status" value="1"/>
</dbReference>
<name>A0A4U9W1P4_SERFO</name>
<feature type="chain" id="PRO_5020432311" evidence="1">
    <location>
        <begin position="28"/>
        <end position="99"/>
    </location>
</feature>
<gene>
    <name evidence="3" type="ORF">NCTC12965_06232</name>
</gene>
<keyword evidence="1" id="KW-0732">Signal</keyword>
<evidence type="ECO:0000313" key="3">
    <source>
        <dbReference type="EMBL" id="VTR51794.1"/>
    </source>
</evidence>
<dbReference type="EMBL" id="CABEEZ010000125">
    <property type="protein sequence ID" value="VTR51794.1"/>
    <property type="molecule type" value="Genomic_DNA"/>
</dbReference>
<dbReference type="InterPro" id="IPR008966">
    <property type="entry name" value="Adhesion_dom_sf"/>
</dbReference>
<sequence length="99" mass="10471">MNGTLRYRKVSCLLCGVLVTLPLMAGAANTATITVKVTVLAPPPCTVNNNSVIEVPFGNVMTTHVDGTSYRVPVNYTLSCPEGAAECHETPGAGQWCEF</sequence>
<proteinExistence type="predicted"/>
<organism evidence="3">
    <name type="scientific">Serratia fonticola</name>
    <dbReference type="NCBI Taxonomy" id="47917"/>
    <lineage>
        <taxon>Bacteria</taxon>
        <taxon>Pseudomonadati</taxon>
        <taxon>Pseudomonadota</taxon>
        <taxon>Gammaproteobacteria</taxon>
        <taxon>Enterobacterales</taxon>
        <taxon>Yersiniaceae</taxon>
        <taxon>Serratia</taxon>
    </lineage>
</organism>
<dbReference type="InterPro" id="IPR000259">
    <property type="entry name" value="Adhesion_dom_fimbrial"/>
</dbReference>
<accession>A0A4U9W1P4</accession>